<evidence type="ECO:0000256" key="7">
    <source>
        <dbReference type="ARBA" id="ARBA00022777"/>
    </source>
</evidence>
<keyword evidence="6" id="KW-0547">Nucleotide-binding</keyword>
<keyword evidence="10" id="KW-1133">Transmembrane helix</keyword>
<dbReference type="InterPro" id="IPR036890">
    <property type="entry name" value="HATPase_C_sf"/>
</dbReference>
<keyword evidence="10" id="KW-0472">Membrane</keyword>
<comment type="catalytic activity">
    <reaction evidence="1">
        <text>ATP + protein L-histidine = ADP + protein N-phospho-L-histidine.</text>
        <dbReference type="EC" id="2.7.13.3"/>
    </reaction>
</comment>
<dbReference type="InterPro" id="IPR005467">
    <property type="entry name" value="His_kinase_dom"/>
</dbReference>
<comment type="caution">
    <text evidence="12">The sequence shown here is derived from an EMBL/GenBank/DDBJ whole genome shotgun (WGS) entry which is preliminary data.</text>
</comment>
<feature type="domain" description="Histidine kinase" evidence="11">
    <location>
        <begin position="119"/>
        <end position="258"/>
    </location>
</feature>
<evidence type="ECO:0000313" key="12">
    <source>
        <dbReference type="EMBL" id="THG89606.1"/>
    </source>
</evidence>
<evidence type="ECO:0000256" key="4">
    <source>
        <dbReference type="ARBA" id="ARBA00022553"/>
    </source>
</evidence>
<evidence type="ECO:0000259" key="11">
    <source>
        <dbReference type="PROSITE" id="PS50109"/>
    </source>
</evidence>
<dbReference type="RefSeq" id="WP_004428583.1">
    <property type="nucleotide sequence ID" value="NZ_ALPT02000113.1"/>
</dbReference>
<keyword evidence="10" id="KW-0812">Transmembrane</keyword>
<feature type="transmembrane region" description="Helical" evidence="10">
    <location>
        <begin position="7"/>
        <end position="28"/>
    </location>
</feature>
<gene>
    <name evidence="12" type="ORF">AJ85_16165</name>
</gene>
<keyword evidence="9" id="KW-0902">Two-component regulatory system</keyword>
<evidence type="ECO:0000256" key="8">
    <source>
        <dbReference type="ARBA" id="ARBA00022840"/>
    </source>
</evidence>
<dbReference type="EMBL" id="JALP01000211">
    <property type="protein sequence ID" value="THG89606.1"/>
    <property type="molecule type" value="Genomic_DNA"/>
</dbReference>
<dbReference type="SMART" id="SM00388">
    <property type="entry name" value="HisKA"/>
    <property type="match status" value="1"/>
</dbReference>
<name>A0A4S4JWK3_ALKAL</name>
<dbReference type="GO" id="GO:0005886">
    <property type="term" value="C:plasma membrane"/>
    <property type="evidence" value="ECO:0007669"/>
    <property type="project" value="TreeGrafter"/>
</dbReference>
<evidence type="ECO:0000256" key="3">
    <source>
        <dbReference type="ARBA" id="ARBA00012438"/>
    </source>
</evidence>
<evidence type="ECO:0000256" key="6">
    <source>
        <dbReference type="ARBA" id="ARBA00022741"/>
    </source>
</evidence>
<accession>A0A4S4JWK3</accession>
<dbReference type="InterPro" id="IPR036097">
    <property type="entry name" value="HisK_dim/P_sf"/>
</dbReference>
<comment type="subcellular location">
    <subcellularLocation>
        <location evidence="2">Membrane</location>
    </subcellularLocation>
</comment>
<dbReference type="InterPro" id="IPR003661">
    <property type="entry name" value="HisK_dim/P_dom"/>
</dbReference>
<evidence type="ECO:0000313" key="13">
    <source>
        <dbReference type="Proteomes" id="UP000297014"/>
    </source>
</evidence>
<keyword evidence="4" id="KW-0597">Phosphoprotein</keyword>
<evidence type="ECO:0000256" key="9">
    <source>
        <dbReference type="ARBA" id="ARBA00023012"/>
    </source>
</evidence>
<dbReference type="GO" id="GO:0000155">
    <property type="term" value="F:phosphorelay sensor kinase activity"/>
    <property type="evidence" value="ECO:0007669"/>
    <property type="project" value="InterPro"/>
</dbReference>
<evidence type="ECO:0000256" key="2">
    <source>
        <dbReference type="ARBA" id="ARBA00004370"/>
    </source>
</evidence>
<dbReference type="PANTHER" id="PTHR45453">
    <property type="entry name" value="PHOSPHATE REGULON SENSOR PROTEIN PHOR"/>
    <property type="match status" value="1"/>
</dbReference>
<dbReference type="PANTHER" id="PTHR45453:SF1">
    <property type="entry name" value="PHOSPHATE REGULON SENSOR PROTEIN PHOR"/>
    <property type="match status" value="1"/>
</dbReference>
<dbReference type="Proteomes" id="UP000297014">
    <property type="component" value="Unassembled WGS sequence"/>
</dbReference>
<dbReference type="PROSITE" id="PS50109">
    <property type="entry name" value="HIS_KIN"/>
    <property type="match status" value="1"/>
</dbReference>
<dbReference type="Gene3D" id="3.30.565.10">
    <property type="entry name" value="Histidine kinase-like ATPase, C-terminal domain"/>
    <property type="match status" value="1"/>
</dbReference>
<keyword evidence="7 12" id="KW-0418">Kinase</keyword>
<evidence type="ECO:0000256" key="5">
    <source>
        <dbReference type="ARBA" id="ARBA00022679"/>
    </source>
</evidence>
<evidence type="ECO:0000256" key="10">
    <source>
        <dbReference type="SAM" id="Phobius"/>
    </source>
</evidence>
<dbReference type="Pfam" id="PF00512">
    <property type="entry name" value="HisKA"/>
    <property type="match status" value="1"/>
</dbReference>
<evidence type="ECO:0000256" key="1">
    <source>
        <dbReference type="ARBA" id="ARBA00000085"/>
    </source>
</evidence>
<keyword evidence="5" id="KW-0808">Transferase</keyword>
<sequence>MFRNKEVRILLIVQMSMAAIAVLFVYFFSVEAAIIVTILSILFIGSYLVFNYWRYDEIKNLSGYLRKINAGHYSLDVRDNQEGELSILKNDIYKVTLRLSEYSSGLEADKQKLTDAISDISHQIKTPLTSMTVMSDLLSNPQLDPVKRKEFTQNIQMQLERMDWLVSSLLKLSKIDAGTIQFKKETINLHKLMNEALKPMLIPMELKEILIEIKGQEGATFSGDFNWTKEALINLIKNAVEHTPIGGKIEIEYLENSL</sequence>
<dbReference type="SUPFAM" id="SSF55874">
    <property type="entry name" value="ATPase domain of HSP90 chaperone/DNA topoisomerase II/histidine kinase"/>
    <property type="match status" value="1"/>
</dbReference>
<dbReference type="AlphaFoldDB" id="A0A4S4JWK3"/>
<feature type="transmembrane region" description="Helical" evidence="10">
    <location>
        <begin position="34"/>
        <end position="53"/>
    </location>
</feature>
<keyword evidence="8" id="KW-0067">ATP-binding</keyword>
<organism evidence="12 13">
    <name type="scientific">Alkalihalobacillus alcalophilus ATCC 27647 = CGMCC 1.3604</name>
    <dbReference type="NCBI Taxonomy" id="1218173"/>
    <lineage>
        <taxon>Bacteria</taxon>
        <taxon>Bacillati</taxon>
        <taxon>Bacillota</taxon>
        <taxon>Bacilli</taxon>
        <taxon>Bacillales</taxon>
        <taxon>Bacillaceae</taxon>
        <taxon>Alkalihalobacillus</taxon>
    </lineage>
</organism>
<dbReference type="CDD" id="cd00082">
    <property type="entry name" value="HisKA"/>
    <property type="match status" value="1"/>
</dbReference>
<dbReference type="EC" id="2.7.13.3" evidence="3"/>
<dbReference type="SUPFAM" id="SSF47384">
    <property type="entry name" value="Homodimeric domain of signal transducing histidine kinase"/>
    <property type="match status" value="1"/>
</dbReference>
<dbReference type="Gene3D" id="1.10.287.130">
    <property type="match status" value="1"/>
</dbReference>
<dbReference type="InterPro" id="IPR050351">
    <property type="entry name" value="BphY/WalK/GraS-like"/>
</dbReference>
<reference evidence="12 13" key="1">
    <citation type="submission" date="2014-01" db="EMBL/GenBank/DDBJ databases">
        <title>Draft genome sequencing of Bacillus alcalophilus CGMCC 1.3604.</title>
        <authorList>
            <person name="Yang J."/>
            <person name="Diao L."/>
            <person name="Yang S."/>
        </authorList>
    </citation>
    <scope>NUCLEOTIDE SEQUENCE [LARGE SCALE GENOMIC DNA]</scope>
    <source>
        <strain evidence="12 13">CGMCC 1.3604</strain>
    </source>
</reference>
<dbReference type="GO" id="GO:0016036">
    <property type="term" value="P:cellular response to phosphate starvation"/>
    <property type="evidence" value="ECO:0007669"/>
    <property type="project" value="TreeGrafter"/>
</dbReference>
<dbReference type="GO" id="GO:0004721">
    <property type="term" value="F:phosphoprotein phosphatase activity"/>
    <property type="evidence" value="ECO:0007669"/>
    <property type="project" value="TreeGrafter"/>
</dbReference>
<dbReference type="GO" id="GO:0005524">
    <property type="term" value="F:ATP binding"/>
    <property type="evidence" value="ECO:0007669"/>
    <property type="project" value="UniProtKB-KW"/>
</dbReference>
<proteinExistence type="predicted"/>
<protein>
    <recommendedName>
        <fullName evidence="3">histidine kinase</fullName>
        <ecNumber evidence="3">2.7.13.3</ecNumber>
    </recommendedName>
</protein>